<organism evidence="1">
    <name type="scientific">Rhizophora mucronata</name>
    <name type="common">Asiatic mangrove</name>
    <dbReference type="NCBI Taxonomy" id="61149"/>
    <lineage>
        <taxon>Eukaryota</taxon>
        <taxon>Viridiplantae</taxon>
        <taxon>Streptophyta</taxon>
        <taxon>Embryophyta</taxon>
        <taxon>Tracheophyta</taxon>
        <taxon>Spermatophyta</taxon>
        <taxon>Magnoliopsida</taxon>
        <taxon>eudicotyledons</taxon>
        <taxon>Gunneridae</taxon>
        <taxon>Pentapetalae</taxon>
        <taxon>rosids</taxon>
        <taxon>fabids</taxon>
        <taxon>Malpighiales</taxon>
        <taxon>Rhizophoraceae</taxon>
        <taxon>Rhizophora</taxon>
    </lineage>
</organism>
<accession>A0A2P2NC97</accession>
<name>A0A2P2NC97_RHIMU</name>
<sequence>MDIRASVVMEHFLDNSKQKWIKNL</sequence>
<evidence type="ECO:0000313" key="1">
    <source>
        <dbReference type="EMBL" id="MBX40103.1"/>
    </source>
</evidence>
<dbReference type="EMBL" id="GGEC01059619">
    <property type="protein sequence ID" value="MBX40103.1"/>
    <property type="molecule type" value="Transcribed_RNA"/>
</dbReference>
<protein>
    <submittedName>
        <fullName evidence="1">Uncharacterized protein</fullName>
    </submittedName>
</protein>
<reference evidence="1" key="1">
    <citation type="submission" date="2018-02" db="EMBL/GenBank/DDBJ databases">
        <title>Rhizophora mucronata_Transcriptome.</title>
        <authorList>
            <person name="Meera S.P."/>
            <person name="Sreeshan A."/>
            <person name="Augustine A."/>
        </authorList>
    </citation>
    <scope>NUCLEOTIDE SEQUENCE</scope>
    <source>
        <tissue evidence="1">Leaf</tissue>
    </source>
</reference>
<dbReference type="AlphaFoldDB" id="A0A2P2NC97"/>
<proteinExistence type="predicted"/>